<dbReference type="Gene3D" id="3.40.710.10">
    <property type="entry name" value="DD-peptidase/beta-lactamase superfamily"/>
    <property type="match status" value="1"/>
</dbReference>
<organism evidence="2 3">
    <name type="scientific">Solimonas fluminis</name>
    <dbReference type="NCBI Taxonomy" id="2086571"/>
    <lineage>
        <taxon>Bacteria</taxon>
        <taxon>Pseudomonadati</taxon>
        <taxon>Pseudomonadota</taxon>
        <taxon>Gammaproteobacteria</taxon>
        <taxon>Nevskiales</taxon>
        <taxon>Nevskiaceae</taxon>
        <taxon>Solimonas</taxon>
    </lineage>
</organism>
<feature type="domain" description="Beta-lactamase-related" evidence="1">
    <location>
        <begin position="50"/>
        <end position="395"/>
    </location>
</feature>
<dbReference type="PANTHER" id="PTHR43319">
    <property type="entry name" value="BETA-LACTAMASE-RELATED"/>
    <property type="match status" value="1"/>
</dbReference>
<evidence type="ECO:0000259" key="1">
    <source>
        <dbReference type="Pfam" id="PF00144"/>
    </source>
</evidence>
<dbReference type="AlphaFoldDB" id="A0A2S5TFG1"/>
<dbReference type="Proteomes" id="UP000238220">
    <property type="component" value="Unassembled WGS sequence"/>
</dbReference>
<accession>A0A2S5TFG1</accession>
<protein>
    <submittedName>
        <fullName evidence="2">Serine hydrolase</fullName>
    </submittedName>
</protein>
<name>A0A2S5TFG1_9GAMM</name>
<evidence type="ECO:0000313" key="2">
    <source>
        <dbReference type="EMBL" id="PPE73719.1"/>
    </source>
</evidence>
<dbReference type="PANTHER" id="PTHR43319:SF3">
    <property type="entry name" value="BETA-LACTAMASE-RELATED DOMAIN-CONTAINING PROTEIN"/>
    <property type="match status" value="1"/>
</dbReference>
<dbReference type="Pfam" id="PF00144">
    <property type="entry name" value="Beta-lactamase"/>
    <property type="match status" value="1"/>
</dbReference>
<sequence>MLMFTRPGRIAVPRSLRALTTIDHDAECRPQDVGMSEDGVRRIWRAVESLYRGGLQPAITLVIRRHGRVVMKRALGAVSGNLPEDEGPLVPLQPDSPICLFSASKAISALLLHKLIEQGRLKLEDRIADFIPDFAQCGKGRVTVCQLLGHRAGIPDIPHIDPKPELLLEWDEIVRLLCEAQPFDPDFDKQAYHALTAGFIVGELLRRITGRELPELLREWIAEPLDCRYMTYGLAREHRHLSPRNACTGIPPVWPLTRMAKQVLGVPFSAAVEASNAEAFYDAVVPAGNIWATADETSRVFQMLLNGGHYNGRQLFKPETVRGMTARVGRSWQFDRTLGLPMPFSAGFMLGSDPVGLYGPGSGQAYGHIGFMTVICWADPARDISVALLNTGKSLSPSALLGAVRVVGAIGQACPKIGA</sequence>
<evidence type="ECO:0000313" key="3">
    <source>
        <dbReference type="Proteomes" id="UP000238220"/>
    </source>
</evidence>
<dbReference type="InterPro" id="IPR012338">
    <property type="entry name" value="Beta-lactam/transpept-like"/>
</dbReference>
<dbReference type="InterPro" id="IPR052907">
    <property type="entry name" value="Beta-lactamase/esterase"/>
</dbReference>
<keyword evidence="3" id="KW-1185">Reference proteome</keyword>
<reference evidence="2 3" key="1">
    <citation type="submission" date="2018-02" db="EMBL/GenBank/DDBJ databases">
        <title>Genome sequencing of Solimonas sp. HR-BB.</title>
        <authorList>
            <person name="Lee Y."/>
            <person name="Jeon C.O."/>
        </authorList>
    </citation>
    <scope>NUCLEOTIDE SEQUENCE [LARGE SCALE GENOMIC DNA]</scope>
    <source>
        <strain evidence="2 3">HR-BB</strain>
    </source>
</reference>
<dbReference type="GO" id="GO:0016787">
    <property type="term" value="F:hydrolase activity"/>
    <property type="evidence" value="ECO:0007669"/>
    <property type="project" value="UniProtKB-KW"/>
</dbReference>
<dbReference type="SUPFAM" id="SSF56601">
    <property type="entry name" value="beta-lactamase/transpeptidase-like"/>
    <property type="match status" value="1"/>
</dbReference>
<gene>
    <name evidence="2" type="ORF">C3942_13075</name>
</gene>
<dbReference type="EMBL" id="PSNW01000006">
    <property type="protein sequence ID" value="PPE73719.1"/>
    <property type="molecule type" value="Genomic_DNA"/>
</dbReference>
<dbReference type="InterPro" id="IPR001466">
    <property type="entry name" value="Beta-lactam-related"/>
</dbReference>
<dbReference type="OrthoDB" id="5705574at2"/>
<comment type="caution">
    <text evidence="2">The sequence shown here is derived from an EMBL/GenBank/DDBJ whole genome shotgun (WGS) entry which is preliminary data.</text>
</comment>
<proteinExistence type="predicted"/>
<dbReference type="RefSeq" id="WP_104230780.1">
    <property type="nucleotide sequence ID" value="NZ_PSNW01000006.1"/>
</dbReference>
<keyword evidence="2" id="KW-0378">Hydrolase</keyword>